<evidence type="ECO:0000256" key="4">
    <source>
        <dbReference type="ARBA" id="ARBA00022737"/>
    </source>
</evidence>
<reference evidence="6" key="1">
    <citation type="submission" date="2018-07" db="EMBL/GenBank/DDBJ databases">
        <authorList>
            <person name="Quirk P.G."/>
            <person name="Krulwich T.A."/>
        </authorList>
    </citation>
    <scope>NUCLEOTIDE SEQUENCE</scope>
</reference>
<evidence type="ECO:0000256" key="3">
    <source>
        <dbReference type="ARBA" id="ARBA00022574"/>
    </source>
</evidence>
<dbReference type="VEuPathDB" id="VectorBase:CSON008647"/>
<dbReference type="EMBL" id="UFQT01000328">
    <property type="protein sequence ID" value="SSX23291.1"/>
    <property type="molecule type" value="Genomic_DNA"/>
</dbReference>
<dbReference type="GO" id="GO:0060294">
    <property type="term" value="P:cilium movement involved in cell motility"/>
    <property type="evidence" value="ECO:0007669"/>
    <property type="project" value="TreeGrafter"/>
</dbReference>
<dbReference type="SUPFAM" id="SSF50978">
    <property type="entry name" value="WD40 repeat-like"/>
    <property type="match status" value="1"/>
</dbReference>
<dbReference type="PANTHER" id="PTHR12442:SF5">
    <property type="entry name" value="DYNEIN AXONEMAL INTERMEDIATE CHAIN 3"/>
    <property type="match status" value="1"/>
</dbReference>
<dbReference type="SMART" id="SM00320">
    <property type="entry name" value="WD40"/>
    <property type="match status" value="3"/>
</dbReference>
<organism evidence="6">
    <name type="scientific">Culicoides sonorensis</name>
    <name type="common">Biting midge</name>
    <dbReference type="NCBI Taxonomy" id="179676"/>
    <lineage>
        <taxon>Eukaryota</taxon>
        <taxon>Metazoa</taxon>
        <taxon>Ecdysozoa</taxon>
        <taxon>Arthropoda</taxon>
        <taxon>Hexapoda</taxon>
        <taxon>Insecta</taxon>
        <taxon>Pterygota</taxon>
        <taxon>Neoptera</taxon>
        <taxon>Endopterygota</taxon>
        <taxon>Diptera</taxon>
        <taxon>Nematocera</taxon>
        <taxon>Chironomoidea</taxon>
        <taxon>Ceratopogonidae</taxon>
        <taxon>Ceratopogoninae</taxon>
        <taxon>Culicoides</taxon>
        <taxon>Monoculicoides</taxon>
    </lineage>
</organism>
<dbReference type="AlphaFoldDB" id="A0A336M1S0"/>
<accession>A0A336M1S0</accession>
<feature type="region of interest" description="Disordered" evidence="5">
    <location>
        <begin position="858"/>
        <end position="879"/>
    </location>
</feature>
<evidence type="ECO:0000256" key="1">
    <source>
        <dbReference type="ARBA" id="ARBA00004496"/>
    </source>
</evidence>
<keyword evidence="4" id="KW-0677">Repeat</keyword>
<dbReference type="PANTHER" id="PTHR12442">
    <property type="entry name" value="DYNEIN INTERMEDIATE CHAIN"/>
    <property type="match status" value="1"/>
</dbReference>
<evidence type="ECO:0000256" key="2">
    <source>
        <dbReference type="ARBA" id="ARBA00022490"/>
    </source>
</evidence>
<name>A0A336M1S0_CULSO</name>
<keyword evidence="3" id="KW-0853">WD repeat</keyword>
<dbReference type="InterPro" id="IPR036322">
    <property type="entry name" value="WD40_repeat_dom_sf"/>
</dbReference>
<dbReference type="GO" id="GO:0045503">
    <property type="term" value="F:dynein light chain binding"/>
    <property type="evidence" value="ECO:0007669"/>
    <property type="project" value="TreeGrafter"/>
</dbReference>
<protein>
    <submittedName>
        <fullName evidence="6">CSON008647 protein</fullName>
    </submittedName>
</protein>
<gene>
    <name evidence="6" type="primary">CSON008647</name>
</gene>
<dbReference type="Gene3D" id="2.130.10.10">
    <property type="entry name" value="YVTN repeat-like/Quinoprotein amine dehydrogenase"/>
    <property type="match status" value="1"/>
</dbReference>
<dbReference type="InterPro" id="IPR015943">
    <property type="entry name" value="WD40/YVTN_repeat-like_dom_sf"/>
</dbReference>
<evidence type="ECO:0000256" key="5">
    <source>
        <dbReference type="SAM" id="MobiDB-lite"/>
    </source>
</evidence>
<comment type="subcellular location">
    <subcellularLocation>
        <location evidence="1">Cytoplasm</location>
    </subcellularLocation>
</comment>
<dbReference type="InterPro" id="IPR001680">
    <property type="entry name" value="WD40_rpt"/>
</dbReference>
<dbReference type="OMA" id="WRKRPCD"/>
<dbReference type="GO" id="GO:0036159">
    <property type="term" value="P:inner dynein arm assembly"/>
    <property type="evidence" value="ECO:0007669"/>
    <property type="project" value="TreeGrafter"/>
</dbReference>
<feature type="region of interest" description="Disordered" evidence="5">
    <location>
        <begin position="266"/>
        <end position="290"/>
    </location>
</feature>
<sequence length="1097" mass="127538">MDDDIHNSFESEDYYSSDDEDYFAIVGFDEEEARKQLLSFPECTKITLDRDLQQDMGVEVGPNVSAEKPWKQIRKEILEDYLPDDTPALMDLKIKLREMESGQLVLFGYAPQFSDHGDVFVVFENERVSKEASEIVRKLEILDRLKARNLIIKQPRKWEGAGSEREVDLFQPESRETSSYVEVQSTYPIRKANSIFTMRLCEDLRDGYVELVPGRIKIETVYKKTNDMPIQCGSIPCHKYQQTDPTFPTNAWSQYLYEIKKEQDLKPIEESSTSSSKDTRSQMTTPGTELPIQASEKVKNLIGTLEFNKIDMYRDDYNLIARKPIPRYQTPYLEEAFCFADMSKTKDRFVSSITWHPQFSGVVAVSYTFETFSTFIPNDQNPNIVKRTILEKNPVLIWSFDDTLKPKLELVAPREVYCLSFCPYNPDILIGGMISGDIVLWDLKGCIERVEVEEVLTPEQSSNRRMTREFLNWMKVTETTLVHPAAISNMEESHLEPVSSVKWLPQNFYVTNSGQVKESPHKDKKTFVTSSLDGFICFWDMDWVVPDDELKKRKVERKFRVPVNLEVENSPYVKLDMSWKPVYRLVVEKPLTGILLTDGTYRYEAINSRNKGDITQRIIHKIIPEYAEHFDMSIICCTVFGQICTGHWEGFDFSQGAAVNEEKLPVETFPPIHNDPIIALERNPFIPNVFMTIGGTIFSIWKQNFKEAPIFWRTRPNRITSGKWSNDRPACLFLTLSDGSFEAWDLIARTNEPCLVESLGGNILTAMSQHKLTLPRSVLAIGDYNSSLRIFIIPNAFVQIKQDEVQEVQKMFDRIVKIKQDQEAWKRLWADQNRDLIHSRLVAAYQMKAETKRLMEEEEQAARMRPSTISTQKPKQDHRRIDFAEQAEKKWNEQNYERLLKVLMERRRVNPEVLEKLTRPEKDRRQYQAEKKQAIEASFSRINEELAELRSRLIPKEVIDDSRDRLVEGVAETAVSQMKEYSHVRIDAIEMVIKLICNLHVTSIFNFFQIEKNAEMTHEFSATEILERARQRREIIDRALGGNPAKMEQYLKEKQRRHADRMHHLGADMSQTDRSNTLSLMSDFKMDETVVSSMSIR</sequence>
<dbReference type="GO" id="GO:0045504">
    <property type="term" value="F:dynein heavy chain binding"/>
    <property type="evidence" value="ECO:0007669"/>
    <property type="project" value="TreeGrafter"/>
</dbReference>
<proteinExistence type="predicted"/>
<keyword evidence="2" id="KW-0963">Cytoplasm</keyword>
<evidence type="ECO:0000313" key="6">
    <source>
        <dbReference type="EMBL" id="SSX23291.1"/>
    </source>
</evidence>
<dbReference type="GO" id="GO:0036156">
    <property type="term" value="C:inner dynein arm"/>
    <property type="evidence" value="ECO:0007669"/>
    <property type="project" value="TreeGrafter"/>
</dbReference>
<dbReference type="InterPro" id="IPR050687">
    <property type="entry name" value="Dynein_IC"/>
</dbReference>